<feature type="transmembrane region" description="Helical" evidence="11">
    <location>
        <begin position="149"/>
        <end position="167"/>
    </location>
</feature>
<gene>
    <name evidence="13" type="ORF">C8Z91_04855</name>
</gene>
<dbReference type="GO" id="GO:0008360">
    <property type="term" value="P:regulation of cell shape"/>
    <property type="evidence" value="ECO:0007669"/>
    <property type="project" value="UniProtKB-UniRule"/>
</dbReference>
<evidence type="ECO:0000256" key="2">
    <source>
        <dbReference type="ARBA" id="ARBA00005992"/>
    </source>
</evidence>
<keyword evidence="4" id="KW-0808">Transferase</keyword>
<keyword evidence="11" id="KW-0472">Membrane</keyword>
<evidence type="ECO:0000256" key="5">
    <source>
        <dbReference type="ARBA" id="ARBA00022801"/>
    </source>
</evidence>
<keyword evidence="7 10" id="KW-0573">Peptidoglycan synthesis</keyword>
<keyword evidence="11" id="KW-0812">Transmembrane</keyword>
<dbReference type="Gene3D" id="1.25.40.10">
    <property type="entry name" value="Tetratricopeptide repeat domain"/>
    <property type="match status" value="1"/>
</dbReference>
<evidence type="ECO:0000256" key="10">
    <source>
        <dbReference type="PROSITE-ProRule" id="PRU01373"/>
    </source>
</evidence>
<keyword evidence="6 10" id="KW-0133">Cell shape</keyword>
<keyword evidence="8 10" id="KW-0961">Cell wall biogenesis/degradation</keyword>
<dbReference type="GO" id="GO:0018104">
    <property type="term" value="P:peptidoglycan-protein cross-linking"/>
    <property type="evidence" value="ECO:0007669"/>
    <property type="project" value="TreeGrafter"/>
</dbReference>
<dbReference type="Pfam" id="PF03734">
    <property type="entry name" value="YkuD"/>
    <property type="match status" value="1"/>
</dbReference>
<dbReference type="UniPathway" id="UPA00219"/>
<keyword evidence="3" id="KW-0328">Glycosyltransferase</keyword>
<comment type="caution">
    <text evidence="13">The sequence shown here is derived from an EMBL/GenBank/DDBJ whole genome shotgun (WGS) entry which is preliminary data.</text>
</comment>
<evidence type="ECO:0000256" key="6">
    <source>
        <dbReference type="ARBA" id="ARBA00022960"/>
    </source>
</evidence>
<evidence type="ECO:0000256" key="9">
    <source>
        <dbReference type="PROSITE-ProRule" id="PRU00339"/>
    </source>
</evidence>
<dbReference type="GO" id="GO:0071555">
    <property type="term" value="P:cell wall organization"/>
    <property type="evidence" value="ECO:0007669"/>
    <property type="project" value="UniProtKB-UniRule"/>
</dbReference>
<dbReference type="InterPro" id="IPR011990">
    <property type="entry name" value="TPR-like_helical_dom_sf"/>
</dbReference>
<comment type="similarity">
    <text evidence="2">Belongs to the YkuD family.</text>
</comment>
<dbReference type="SMART" id="SM00028">
    <property type="entry name" value="TPR"/>
    <property type="match status" value="1"/>
</dbReference>
<accession>A0A2T6G815</accession>
<dbReference type="SUPFAM" id="SSF141523">
    <property type="entry name" value="L,D-transpeptidase catalytic domain-like"/>
    <property type="match status" value="1"/>
</dbReference>
<dbReference type="PANTHER" id="PTHR30582:SF24">
    <property type="entry name" value="L,D-TRANSPEPTIDASE ERFK_SRFK-RELATED"/>
    <property type="match status" value="1"/>
</dbReference>
<evidence type="ECO:0000256" key="11">
    <source>
        <dbReference type="SAM" id="Phobius"/>
    </source>
</evidence>
<dbReference type="CDD" id="cd16913">
    <property type="entry name" value="YkuD_like"/>
    <property type="match status" value="1"/>
</dbReference>
<sequence length="535" mass="57827">MIPIVFFDTFMIQYVSVTKYDPGRFAMQHLRQRFKSPTADKLVRLHKNIYLNRNDPKYHEKVITYLDPHSPEAHYKLGQYFENNGNIGKALKHYKEAMSTYPSPYYFPASGSIRRLTKEKAPAVPVSQAASGSTAPRTKSKGAAAGLKMLLLVLLFINVLLLALLYGPTAVSKVVSAFMPWSVGKEVTYESIETAYVLHFPYGEPQKAVEEALHKKALQLANDHPKQAIVLYGVASGVRTADNQAVPLSDEQLKTKAFVVAEYNPAVDTSVKIRFLQPEFQKLRTTAGAQLIRTALEAYAADHGSVPSSIEQLFQPYPNNYASYMPIETISGSAHVRTVFDGNGGWVYDARAQDPAHRFYPNVAWEGASGTAAASASLPFEPVTVTIDKSAHLLRLNAGPVVFAELPVGLGADGRTPDGTLTVLERVREPQGSRPGVYGTAALGMGQIAIHGTADAASIGANRSLGCIRLTNEAMSALYPLVPRGARIVIGSGATGGSGSSAPVLVQPELLHPGKGGLGREAEETAAHRVFQWLG</sequence>
<feature type="active site" description="Nucleophile" evidence="10">
    <location>
        <position position="467"/>
    </location>
</feature>
<dbReference type="Gene3D" id="2.40.440.10">
    <property type="entry name" value="L,D-transpeptidase catalytic domain-like"/>
    <property type="match status" value="1"/>
</dbReference>
<dbReference type="PANTHER" id="PTHR30582">
    <property type="entry name" value="L,D-TRANSPEPTIDASE"/>
    <property type="match status" value="1"/>
</dbReference>
<evidence type="ECO:0000259" key="12">
    <source>
        <dbReference type="PROSITE" id="PS52029"/>
    </source>
</evidence>
<dbReference type="SUPFAM" id="SSF48452">
    <property type="entry name" value="TPR-like"/>
    <property type="match status" value="1"/>
</dbReference>
<proteinExistence type="inferred from homology"/>
<dbReference type="GO" id="GO:0071972">
    <property type="term" value="F:peptidoglycan L,D-transpeptidase activity"/>
    <property type="evidence" value="ECO:0007669"/>
    <property type="project" value="TreeGrafter"/>
</dbReference>
<dbReference type="InterPro" id="IPR038063">
    <property type="entry name" value="Transpep_catalytic_dom"/>
</dbReference>
<dbReference type="GO" id="GO:0005576">
    <property type="term" value="C:extracellular region"/>
    <property type="evidence" value="ECO:0007669"/>
    <property type="project" value="TreeGrafter"/>
</dbReference>
<protein>
    <submittedName>
        <fullName evidence="13">Murein L,D-transpeptidase</fullName>
    </submittedName>
</protein>
<evidence type="ECO:0000313" key="13">
    <source>
        <dbReference type="EMBL" id="PUA40291.1"/>
    </source>
</evidence>
<feature type="repeat" description="TPR" evidence="9">
    <location>
        <begin position="71"/>
        <end position="104"/>
    </location>
</feature>
<evidence type="ECO:0000256" key="8">
    <source>
        <dbReference type="ARBA" id="ARBA00023316"/>
    </source>
</evidence>
<dbReference type="PROSITE" id="PS52029">
    <property type="entry name" value="LD_TPASE"/>
    <property type="match status" value="1"/>
</dbReference>
<organism evidence="13 14">
    <name type="scientific">Paenibacillus elgii</name>
    <dbReference type="NCBI Taxonomy" id="189691"/>
    <lineage>
        <taxon>Bacteria</taxon>
        <taxon>Bacillati</taxon>
        <taxon>Bacillota</taxon>
        <taxon>Bacilli</taxon>
        <taxon>Bacillales</taxon>
        <taxon>Paenibacillaceae</taxon>
        <taxon>Paenibacillus</taxon>
    </lineage>
</organism>
<evidence type="ECO:0000256" key="1">
    <source>
        <dbReference type="ARBA" id="ARBA00004752"/>
    </source>
</evidence>
<evidence type="ECO:0000256" key="4">
    <source>
        <dbReference type="ARBA" id="ARBA00022679"/>
    </source>
</evidence>
<evidence type="ECO:0000313" key="14">
    <source>
        <dbReference type="Proteomes" id="UP000244184"/>
    </source>
</evidence>
<keyword evidence="9" id="KW-0802">TPR repeat</keyword>
<dbReference type="EMBL" id="PYHP01000013">
    <property type="protein sequence ID" value="PUA40291.1"/>
    <property type="molecule type" value="Genomic_DNA"/>
</dbReference>
<keyword evidence="11" id="KW-1133">Transmembrane helix</keyword>
<name>A0A2T6G815_9BACL</name>
<dbReference type="PROSITE" id="PS50005">
    <property type="entry name" value="TPR"/>
    <property type="match status" value="1"/>
</dbReference>
<feature type="active site" description="Proton donor/acceptor" evidence="10">
    <location>
        <position position="451"/>
    </location>
</feature>
<feature type="domain" description="L,D-TPase catalytic" evidence="12">
    <location>
        <begin position="383"/>
        <end position="491"/>
    </location>
</feature>
<keyword evidence="5" id="KW-0378">Hydrolase</keyword>
<evidence type="ECO:0000256" key="3">
    <source>
        <dbReference type="ARBA" id="ARBA00022676"/>
    </source>
</evidence>
<dbReference type="InterPro" id="IPR050979">
    <property type="entry name" value="LD-transpeptidase"/>
</dbReference>
<dbReference type="InterPro" id="IPR005490">
    <property type="entry name" value="LD_TPept_cat_dom"/>
</dbReference>
<dbReference type="GO" id="GO:0016757">
    <property type="term" value="F:glycosyltransferase activity"/>
    <property type="evidence" value="ECO:0007669"/>
    <property type="project" value="UniProtKB-KW"/>
</dbReference>
<dbReference type="Proteomes" id="UP000244184">
    <property type="component" value="Unassembled WGS sequence"/>
</dbReference>
<dbReference type="AlphaFoldDB" id="A0A2T6G815"/>
<dbReference type="InterPro" id="IPR019734">
    <property type="entry name" value="TPR_rpt"/>
</dbReference>
<evidence type="ECO:0000256" key="7">
    <source>
        <dbReference type="ARBA" id="ARBA00022984"/>
    </source>
</evidence>
<comment type="pathway">
    <text evidence="1 10">Cell wall biogenesis; peptidoglycan biosynthesis.</text>
</comment>
<reference evidence="13 14" key="1">
    <citation type="submission" date="2018-03" db="EMBL/GenBank/DDBJ databases">
        <title>Genome sequence of Paenibacillus elgii strain AC13 an antimicrobial compound producing bacteria.</title>
        <authorList>
            <person name="Kurokawa A.S."/>
            <person name="Araujo J.F."/>
            <person name="Costa R.A."/>
            <person name="Ortega D.B."/>
            <person name="Pires A.S."/>
            <person name="Pappas G.J.Jr."/>
            <person name="Franco O.L."/>
            <person name="Barreto C."/>
            <person name="Magalhaes B.S."/>
            <person name="Kruger R.H."/>
        </authorList>
    </citation>
    <scope>NUCLEOTIDE SEQUENCE [LARGE SCALE GENOMIC DNA]</scope>
    <source>
        <strain evidence="13 14">AC13</strain>
    </source>
</reference>